<dbReference type="InterPro" id="IPR036388">
    <property type="entry name" value="WH-like_DNA-bd_sf"/>
</dbReference>
<protein>
    <submittedName>
        <fullName evidence="6">Transcriptional regulator</fullName>
    </submittedName>
</protein>
<keyword evidence="4" id="KW-0804">Transcription</keyword>
<dbReference type="EMBL" id="MT520819">
    <property type="protein sequence ID" value="QKW93926.1"/>
    <property type="molecule type" value="Genomic_DNA"/>
</dbReference>
<dbReference type="PANTHER" id="PTHR30537">
    <property type="entry name" value="HTH-TYPE TRANSCRIPTIONAL REGULATOR"/>
    <property type="match status" value="1"/>
</dbReference>
<evidence type="ECO:0000313" key="6">
    <source>
        <dbReference type="EMBL" id="QKW93926.1"/>
    </source>
</evidence>
<keyword evidence="2" id="KW-0805">Transcription regulation</keyword>
<dbReference type="SUPFAM" id="SSF53850">
    <property type="entry name" value="Periplasmic binding protein-like II"/>
    <property type="match status" value="1"/>
</dbReference>
<dbReference type="InterPro" id="IPR058163">
    <property type="entry name" value="LysR-type_TF_proteobact-type"/>
</dbReference>
<reference evidence="6" key="1">
    <citation type="journal article" date="2020" name="Molecules">
        <title>2-Hydroxysorangiadenosine: Structure and Biosynthesis of a Myxobacterial Sesquiterpene-Nucleoside.</title>
        <authorList>
            <person name="Okoth D.A."/>
            <person name="Hug J.J."/>
            <person name="Garcia R."/>
            <person name="Sproer C."/>
            <person name="Overmann J."/>
            <person name="Muller R."/>
        </authorList>
    </citation>
    <scope>NUCLEOTIDE SEQUENCE</scope>
    <source>
        <strain evidence="6">MCy10943</strain>
    </source>
</reference>
<evidence type="ECO:0000256" key="2">
    <source>
        <dbReference type="ARBA" id="ARBA00023015"/>
    </source>
</evidence>
<dbReference type="Gene3D" id="1.10.10.10">
    <property type="entry name" value="Winged helix-like DNA-binding domain superfamily/Winged helix DNA-binding domain"/>
    <property type="match status" value="1"/>
</dbReference>
<evidence type="ECO:0000256" key="1">
    <source>
        <dbReference type="ARBA" id="ARBA00009437"/>
    </source>
</evidence>
<evidence type="ECO:0000256" key="4">
    <source>
        <dbReference type="ARBA" id="ARBA00023163"/>
    </source>
</evidence>
<dbReference type="GO" id="GO:0006351">
    <property type="term" value="P:DNA-templated transcription"/>
    <property type="evidence" value="ECO:0007669"/>
    <property type="project" value="TreeGrafter"/>
</dbReference>
<dbReference type="PROSITE" id="PS50931">
    <property type="entry name" value="HTH_LYSR"/>
    <property type="match status" value="1"/>
</dbReference>
<dbReference type="InterPro" id="IPR005119">
    <property type="entry name" value="LysR_subst-bd"/>
</dbReference>
<sequence>MDRFDSMRVFTRIVELGSFTRVATDLRLPRATVTLAIQQLEARLGVRLLHRTTREVSVTPEGQLFYRSCTRLLSELESAEAELTQGGHKPRGKVRVHMVGTMAANVVIPALPEFHERYPQVDVEVGTGDRAVDLPREGVDCALRSGTVDTPQLVVRRLAPLPQVTCASATYLARRGEPRSLEALESHLAVNYLERSTGQPYPLDFVVRGELRSVRLAGLLTVTDSAAYVAGCLAHFGLIQVPAYGVAAHLAEGRLREVLPQARPPPLPLALVHPYQRKVPPRVRVFMDWLVGVCARHFGAAREDGRSA</sequence>
<dbReference type="Pfam" id="PF03466">
    <property type="entry name" value="LysR_substrate"/>
    <property type="match status" value="1"/>
</dbReference>
<dbReference type="CDD" id="cd08472">
    <property type="entry name" value="PBP2_CrgA_like_3"/>
    <property type="match status" value="1"/>
</dbReference>
<dbReference type="AlphaFoldDB" id="A0A7D4XJR4"/>
<organism evidence="6">
    <name type="scientific">Vitiosangium cumulatum</name>
    <dbReference type="NCBI Taxonomy" id="1867796"/>
    <lineage>
        <taxon>Bacteria</taxon>
        <taxon>Pseudomonadati</taxon>
        <taxon>Myxococcota</taxon>
        <taxon>Myxococcia</taxon>
        <taxon>Myxococcales</taxon>
        <taxon>Cystobacterineae</taxon>
        <taxon>Archangiaceae</taxon>
        <taxon>Vitiosangium</taxon>
    </lineage>
</organism>
<dbReference type="FunFam" id="1.10.10.10:FF:000001">
    <property type="entry name" value="LysR family transcriptional regulator"/>
    <property type="match status" value="1"/>
</dbReference>
<evidence type="ECO:0000259" key="5">
    <source>
        <dbReference type="PROSITE" id="PS50931"/>
    </source>
</evidence>
<dbReference type="InterPro" id="IPR000847">
    <property type="entry name" value="LysR_HTH_N"/>
</dbReference>
<keyword evidence="3" id="KW-0238">DNA-binding</keyword>
<name>A0A7D4XJR4_9BACT</name>
<dbReference type="GO" id="GO:0003700">
    <property type="term" value="F:DNA-binding transcription factor activity"/>
    <property type="evidence" value="ECO:0007669"/>
    <property type="project" value="InterPro"/>
</dbReference>
<dbReference type="Pfam" id="PF00126">
    <property type="entry name" value="HTH_1"/>
    <property type="match status" value="1"/>
</dbReference>
<dbReference type="InterPro" id="IPR036390">
    <property type="entry name" value="WH_DNA-bd_sf"/>
</dbReference>
<proteinExistence type="inferred from homology"/>
<dbReference type="Gene3D" id="3.40.190.290">
    <property type="match status" value="1"/>
</dbReference>
<evidence type="ECO:0000256" key="3">
    <source>
        <dbReference type="ARBA" id="ARBA00023125"/>
    </source>
</evidence>
<dbReference type="PANTHER" id="PTHR30537:SF72">
    <property type="entry name" value="LYSR FAMILY TRANSCRIPTIONAL REGULATOR"/>
    <property type="match status" value="1"/>
</dbReference>
<accession>A0A7D4XJR4</accession>
<feature type="domain" description="HTH lysR-type" evidence="5">
    <location>
        <begin position="1"/>
        <end position="59"/>
    </location>
</feature>
<comment type="similarity">
    <text evidence="1">Belongs to the LysR transcriptional regulatory family.</text>
</comment>
<dbReference type="SUPFAM" id="SSF46785">
    <property type="entry name" value="Winged helix' DNA-binding domain"/>
    <property type="match status" value="1"/>
</dbReference>
<dbReference type="GO" id="GO:0043565">
    <property type="term" value="F:sequence-specific DNA binding"/>
    <property type="evidence" value="ECO:0007669"/>
    <property type="project" value="TreeGrafter"/>
</dbReference>